<protein>
    <submittedName>
        <fullName evidence="2">Uncharacterized protein</fullName>
    </submittedName>
</protein>
<accession>A0A2X3IFI1</accession>
<evidence type="ECO:0000313" key="2">
    <source>
        <dbReference type="EMBL" id="SQC85686.1"/>
    </source>
</evidence>
<feature type="transmembrane region" description="Helical" evidence="1">
    <location>
        <begin position="54"/>
        <end position="70"/>
    </location>
</feature>
<keyword evidence="1" id="KW-0812">Transmembrane</keyword>
<feature type="transmembrane region" description="Helical" evidence="1">
    <location>
        <begin position="24"/>
        <end position="42"/>
    </location>
</feature>
<name>A0A2X3IFI1_CLOPF</name>
<dbReference type="Proteomes" id="UP000250234">
    <property type="component" value="Unassembled WGS sequence"/>
</dbReference>
<keyword evidence="1" id="KW-0472">Membrane</keyword>
<proteinExistence type="predicted"/>
<gene>
    <name evidence="2" type="ORF">NCTC8081_03483</name>
</gene>
<reference evidence="2 3" key="1">
    <citation type="submission" date="2018-06" db="EMBL/GenBank/DDBJ databases">
        <authorList>
            <consortium name="Pathogen Informatics"/>
            <person name="Doyle S."/>
        </authorList>
    </citation>
    <scope>NUCLEOTIDE SEQUENCE [LARGE SCALE GENOMIC DNA]</scope>
    <source>
        <strain evidence="2 3">NCTC8081</strain>
    </source>
</reference>
<dbReference type="EMBL" id="UAWO01000012">
    <property type="protein sequence ID" value="SQC85686.1"/>
    <property type="molecule type" value="Genomic_DNA"/>
</dbReference>
<evidence type="ECO:0000313" key="3">
    <source>
        <dbReference type="Proteomes" id="UP000250234"/>
    </source>
</evidence>
<dbReference type="AlphaFoldDB" id="A0A2X3IFI1"/>
<keyword evidence="1" id="KW-1133">Transmembrane helix</keyword>
<sequence length="71" mass="8169">MALNNRGDNMKIQVNNLLFTSRNLMIILSFVSLLITLYLSYLKIFTESEINSNNIVFAIILTVLNIYLITK</sequence>
<evidence type="ECO:0000256" key="1">
    <source>
        <dbReference type="SAM" id="Phobius"/>
    </source>
</evidence>
<organism evidence="2 3">
    <name type="scientific">Clostridium perfringens</name>
    <dbReference type="NCBI Taxonomy" id="1502"/>
    <lineage>
        <taxon>Bacteria</taxon>
        <taxon>Bacillati</taxon>
        <taxon>Bacillota</taxon>
        <taxon>Clostridia</taxon>
        <taxon>Eubacteriales</taxon>
        <taxon>Clostridiaceae</taxon>
        <taxon>Clostridium</taxon>
    </lineage>
</organism>